<evidence type="ECO:0008006" key="4">
    <source>
        <dbReference type="Google" id="ProtNLM"/>
    </source>
</evidence>
<name>A0A4U6VPT8_SETVI</name>
<dbReference type="Proteomes" id="UP000298652">
    <property type="component" value="Chromosome 3"/>
</dbReference>
<dbReference type="Gramene" id="TKW29769">
    <property type="protein sequence ID" value="TKW29769"/>
    <property type="gene ID" value="SEVIR_3G417300v2"/>
</dbReference>
<dbReference type="OMA" id="TCPLAEF"/>
<evidence type="ECO:0000313" key="2">
    <source>
        <dbReference type="EMBL" id="TKW29769.1"/>
    </source>
</evidence>
<dbReference type="EMBL" id="CM016554">
    <property type="protein sequence ID" value="TKW29769.1"/>
    <property type="molecule type" value="Genomic_DNA"/>
</dbReference>
<gene>
    <name evidence="2" type="ORF">SEVIR_3G417300v2</name>
</gene>
<dbReference type="PROSITE" id="PS51367">
    <property type="entry name" value="THAUMATIN_2"/>
    <property type="match status" value="1"/>
</dbReference>
<keyword evidence="3" id="KW-1185">Reference proteome</keyword>
<dbReference type="SUPFAM" id="SSF49870">
    <property type="entry name" value="Osmotin, thaumatin-like protein"/>
    <property type="match status" value="1"/>
</dbReference>
<proteinExistence type="predicted"/>
<dbReference type="Gene3D" id="2.60.110.10">
    <property type="entry name" value="Thaumatin"/>
    <property type="match status" value="1"/>
</dbReference>
<evidence type="ECO:0000256" key="1">
    <source>
        <dbReference type="SAM" id="SignalP"/>
    </source>
</evidence>
<reference evidence="2" key="1">
    <citation type="submission" date="2019-03" db="EMBL/GenBank/DDBJ databases">
        <title>WGS assembly of Setaria viridis.</title>
        <authorList>
            <person name="Huang P."/>
            <person name="Jenkins J."/>
            <person name="Grimwood J."/>
            <person name="Barry K."/>
            <person name="Healey A."/>
            <person name="Mamidi S."/>
            <person name="Sreedasyam A."/>
            <person name="Shu S."/>
            <person name="Feldman M."/>
            <person name="Wu J."/>
            <person name="Yu Y."/>
            <person name="Chen C."/>
            <person name="Johnson J."/>
            <person name="Rokhsar D."/>
            <person name="Baxter I."/>
            <person name="Schmutz J."/>
            <person name="Brutnell T."/>
            <person name="Kellogg E."/>
        </authorList>
    </citation>
    <scope>NUCLEOTIDE SEQUENCE [LARGE SCALE GENOMIC DNA]</scope>
</reference>
<feature type="signal peptide" evidence="1">
    <location>
        <begin position="1"/>
        <end position="23"/>
    </location>
</feature>
<sequence length="121" mass="12786">MTSPAASTVLFLIVSLFTGGANAATFTFFLSAAARSSTRARRGPSTCPLAEFSIDGDQDFYDIALIDGYNLAMACSCSVGVGLGPHVCLDAFPNNPDGGRVTRCPGNSNYQVTFWPMKPHI</sequence>
<keyword evidence="1" id="KW-0732">Signal</keyword>
<feature type="chain" id="PRO_5020421920" description="Hydrophobic seed protein domain-containing protein" evidence="1">
    <location>
        <begin position="24"/>
        <end position="121"/>
    </location>
</feature>
<dbReference type="InterPro" id="IPR001938">
    <property type="entry name" value="Thaumatin"/>
</dbReference>
<dbReference type="InterPro" id="IPR037176">
    <property type="entry name" value="Osmotin/thaumatin-like_sf"/>
</dbReference>
<dbReference type="AlphaFoldDB" id="A0A4U6VPT8"/>
<accession>A0A4U6VPT8</accession>
<dbReference type="PRINTS" id="PR00347">
    <property type="entry name" value="THAUMATIN"/>
</dbReference>
<protein>
    <recommendedName>
        <fullName evidence="4">Hydrophobic seed protein domain-containing protein</fullName>
    </recommendedName>
</protein>
<dbReference type="SMART" id="SM00205">
    <property type="entry name" value="THN"/>
    <property type="match status" value="1"/>
</dbReference>
<organism evidence="2 3">
    <name type="scientific">Setaria viridis</name>
    <name type="common">Green bristlegrass</name>
    <name type="synonym">Setaria italica subsp. viridis</name>
    <dbReference type="NCBI Taxonomy" id="4556"/>
    <lineage>
        <taxon>Eukaryota</taxon>
        <taxon>Viridiplantae</taxon>
        <taxon>Streptophyta</taxon>
        <taxon>Embryophyta</taxon>
        <taxon>Tracheophyta</taxon>
        <taxon>Spermatophyta</taxon>
        <taxon>Magnoliopsida</taxon>
        <taxon>Liliopsida</taxon>
        <taxon>Poales</taxon>
        <taxon>Poaceae</taxon>
        <taxon>PACMAD clade</taxon>
        <taxon>Panicoideae</taxon>
        <taxon>Panicodae</taxon>
        <taxon>Paniceae</taxon>
        <taxon>Cenchrinae</taxon>
        <taxon>Setaria</taxon>
    </lineage>
</organism>
<evidence type="ECO:0000313" key="3">
    <source>
        <dbReference type="Proteomes" id="UP000298652"/>
    </source>
</evidence>